<keyword evidence="4" id="KW-1185">Reference proteome</keyword>
<name>A0A2T4YTA9_9SPHN</name>
<dbReference type="PANTHER" id="PTHR47637:SF1">
    <property type="entry name" value="CHAPERONE SURA"/>
    <property type="match status" value="1"/>
</dbReference>
<dbReference type="Gene3D" id="1.10.8.1040">
    <property type="match status" value="1"/>
</dbReference>
<evidence type="ECO:0000313" key="4">
    <source>
        <dbReference type="Proteomes" id="UP000240996"/>
    </source>
</evidence>
<protein>
    <submittedName>
        <fullName evidence="3">EpsD family peptidyl-prolyl cis-trans isomerase</fullName>
    </submittedName>
</protein>
<proteinExistence type="predicted"/>
<reference evidence="3 4" key="1">
    <citation type="submission" date="2018-04" db="EMBL/GenBank/DDBJ databases">
        <title>Genomic Encyclopedia of Type Strains, Phase III (KMG-III): the genomes of soil and plant-associated and newly described type strains.</title>
        <authorList>
            <person name="Whitman W."/>
        </authorList>
    </citation>
    <scope>NUCLEOTIDE SEQUENCE [LARGE SCALE GENOMIC DNA]</scope>
    <source>
        <strain evidence="3 4">NW12</strain>
    </source>
</reference>
<dbReference type="GO" id="GO:0016853">
    <property type="term" value="F:isomerase activity"/>
    <property type="evidence" value="ECO:0007669"/>
    <property type="project" value="UniProtKB-KW"/>
</dbReference>
<feature type="chain" id="PRO_5015507891" evidence="2">
    <location>
        <begin position="29"/>
        <end position="286"/>
    </location>
</feature>
<feature type="signal peptide" evidence="2">
    <location>
        <begin position="1"/>
        <end position="28"/>
    </location>
</feature>
<dbReference type="InterPro" id="IPR027304">
    <property type="entry name" value="Trigger_fact/SurA_dom_sf"/>
</dbReference>
<dbReference type="Proteomes" id="UP000240996">
    <property type="component" value="Unassembled WGS sequence"/>
</dbReference>
<evidence type="ECO:0000256" key="2">
    <source>
        <dbReference type="SAM" id="SignalP"/>
    </source>
</evidence>
<evidence type="ECO:0000313" key="3">
    <source>
        <dbReference type="EMBL" id="PTM47034.1"/>
    </source>
</evidence>
<dbReference type="PROSITE" id="PS51257">
    <property type="entry name" value="PROKAR_LIPOPROTEIN"/>
    <property type="match status" value="1"/>
</dbReference>
<sequence>MSASSRFLITKRQTLSAAALALTLAAAACNKAGPSGQTVATVNGEAITQSELNFELGLSGANAQNSKDLQPKALQALIDRKLVIQAGERDGLYKKPNAVLAVERAKNIVMANLALQSVAAGVPQPVTTRDVETYLAKHPELSRERRTLSVEQIRFPAPNNPSLIAAMKPAKTLAELTAVLDSRGVSYQRATVELDSASLDRNALGRLMTTVNGEPLVILEGATAIANHVISVRPAEASSAAINELAKQGIARDRIQAGIVQHQAALRNAAKIEYAKPLDPKAKASQ</sequence>
<keyword evidence="1 2" id="KW-0732">Signal</keyword>
<dbReference type="InterPro" id="IPR050280">
    <property type="entry name" value="OMP_Chaperone_SurA"/>
</dbReference>
<organism evidence="3 4">
    <name type="scientific">Sphingomonas aerolata</name>
    <dbReference type="NCBI Taxonomy" id="185951"/>
    <lineage>
        <taxon>Bacteria</taxon>
        <taxon>Pseudomonadati</taxon>
        <taxon>Pseudomonadota</taxon>
        <taxon>Alphaproteobacteria</taxon>
        <taxon>Sphingomonadales</taxon>
        <taxon>Sphingomonadaceae</taxon>
        <taxon>Sphingomonas</taxon>
    </lineage>
</organism>
<dbReference type="RefSeq" id="WP_031438869.1">
    <property type="nucleotide sequence ID" value="NZ_JAAOYQ010000001.1"/>
</dbReference>
<gene>
    <name evidence="3" type="ORF">C8J24_0416</name>
</gene>
<evidence type="ECO:0000256" key="1">
    <source>
        <dbReference type="ARBA" id="ARBA00022729"/>
    </source>
</evidence>
<comment type="caution">
    <text evidence="3">The sequence shown here is derived from an EMBL/GenBank/DDBJ whole genome shotgun (WGS) entry which is preliminary data.</text>
</comment>
<accession>A0A2T4YTA9</accession>
<dbReference type="PANTHER" id="PTHR47637">
    <property type="entry name" value="CHAPERONE SURA"/>
    <property type="match status" value="1"/>
</dbReference>
<keyword evidence="3" id="KW-0413">Isomerase</keyword>
<dbReference type="EMBL" id="PZZN01000001">
    <property type="protein sequence ID" value="PTM47034.1"/>
    <property type="molecule type" value="Genomic_DNA"/>
</dbReference>
<dbReference type="SUPFAM" id="SSF109998">
    <property type="entry name" value="Triger factor/SurA peptide-binding domain-like"/>
    <property type="match status" value="1"/>
</dbReference>
<dbReference type="AlphaFoldDB" id="A0A2T4YTA9"/>